<evidence type="ECO:0000256" key="1">
    <source>
        <dbReference type="SAM" id="MobiDB-lite"/>
    </source>
</evidence>
<sequence>MEGGETLGLESSQRTQLLKQIQSNMSSILFSQIKREPVAKVNGELTVSSSQQNPDFKASQSLRSSLQSTGSNPLRETFASEDQADQLSSASNDDQQVTSSFTDVHQKRRQELQRINQKMYSSATVVGSPQAVAVPNYSIALNRQPDTCWSSPFVRTQSVRMDYSLGIFMGATTNSCMISFLRTAQLEEDASYLEEMPEACSECGIVDMDGYPLPEAGLLKDTPYLT</sequence>
<dbReference type="Proteomes" id="UP001497525">
    <property type="component" value="Unassembled WGS sequence"/>
</dbReference>
<name>A0AAV2TCH0_CALDB</name>
<gene>
    <name evidence="2" type="ORF">CDAUBV1_LOCUS8774</name>
</gene>
<reference evidence="2" key="1">
    <citation type="submission" date="2024-06" db="EMBL/GenBank/DDBJ databases">
        <authorList>
            <person name="Liu X."/>
            <person name="Lenzi L."/>
            <person name="Haldenby T S."/>
            <person name="Uol C."/>
        </authorList>
    </citation>
    <scope>NUCLEOTIDE SEQUENCE</scope>
</reference>
<feature type="compositionally biased region" description="Polar residues" evidence="1">
    <location>
        <begin position="46"/>
        <end position="74"/>
    </location>
</feature>
<dbReference type="EMBL" id="CAXLJL010000223">
    <property type="protein sequence ID" value="CAL5134814.1"/>
    <property type="molecule type" value="Genomic_DNA"/>
</dbReference>
<dbReference type="AlphaFoldDB" id="A0AAV2TCH0"/>
<feature type="compositionally biased region" description="Polar residues" evidence="1">
    <location>
        <begin position="85"/>
        <end position="103"/>
    </location>
</feature>
<organism evidence="2 3">
    <name type="scientific">Calicophoron daubneyi</name>
    <name type="common">Rumen fluke</name>
    <name type="synonym">Paramphistomum daubneyi</name>
    <dbReference type="NCBI Taxonomy" id="300641"/>
    <lineage>
        <taxon>Eukaryota</taxon>
        <taxon>Metazoa</taxon>
        <taxon>Spiralia</taxon>
        <taxon>Lophotrochozoa</taxon>
        <taxon>Platyhelminthes</taxon>
        <taxon>Trematoda</taxon>
        <taxon>Digenea</taxon>
        <taxon>Plagiorchiida</taxon>
        <taxon>Pronocephalata</taxon>
        <taxon>Paramphistomoidea</taxon>
        <taxon>Paramphistomidae</taxon>
        <taxon>Calicophoron</taxon>
    </lineage>
</organism>
<protein>
    <submittedName>
        <fullName evidence="2">Uncharacterized protein</fullName>
    </submittedName>
</protein>
<feature type="region of interest" description="Disordered" evidence="1">
    <location>
        <begin position="46"/>
        <end position="108"/>
    </location>
</feature>
<evidence type="ECO:0000313" key="2">
    <source>
        <dbReference type="EMBL" id="CAL5134814.1"/>
    </source>
</evidence>
<comment type="caution">
    <text evidence="2">The sequence shown here is derived from an EMBL/GenBank/DDBJ whole genome shotgun (WGS) entry which is preliminary data.</text>
</comment>
<evidence type="ECO:0000313" key="3">
    <source>
        <dbReference type="Proteomes" id="UP001497525"/>
    </source>
</evidence>
<proteinExistence type="predicted"/>
<accession>A0AAV2TCH0</accession>